<evidence type="ECO:0000256" key="7">
    <source>
        <dbReference type="ARBA" id="ARBA00023136"/>
    </source>
</evidence>
<dbReference type="GeneID" id="45125758"/>
<proteinExistence type="inferred from homology"/>
<protein>
    <submittedName>
        <fullName evidence="11">Oligopeptide ABC transporter</fullName>
    </submittedName>
</protein>
<dbReference type="SMR" id="A0A0E1WYX6"/>
<dbReference type="CDD" id="cd06261">
    <property type="entry name" value="TM_PBP2"/>
    <property type="match status" value="1"/>
</dbReference>
<feature type="transmembrane region" description="Helical" evidence="9">
    <location>
        <begin position="244"/>
        <end position="266"/>
    </location>
</feature>
<dbReference type="GO" id="GO:0055085">
    <property type="term" value="P:transmembrane transport"/>
    <property type="evidence" value="ECO:0007669"/>
    <property type="project" value="InterPro"/>
</dbReference>
<evidence type="ECO:0000256" key="8">
    <source>
        <dbReference type="ARBA" id="ARBA00025454"/>
    </source>
</evidence>
<keyword evidence="7 9" id="KW-0472">Membrane</keyword>
<organism evidence="11">
    <name type="scientific">Brucella pinnipedialis M292/94/1</name>
    <dbReference type="NCBI Taxonomy" id="520462"/>
    <lineage>
        <taxon>Bacteria</taxon>
        <taxon>Pseudomonadati</taxon>
        <taxon>Pseudomonadota</taxon>
        <taxon>Alphaproteobacteria</taxon>
        <taxon>Hyphomicrobiales</taxon>
        <taxon>Brucellaceae</taxon>
        <taxon>Brucella/Ochrobactrum group</taxon>
        <taxon>Brucella</taxon>
    </lineage>
</organism>
<dbReference type="Gene3D" id="1.10.3720.10">
    <property type="entry name" value="MetI-like"/>
    <property type="match status" value="1"/>
</dbReference>
<evidence type="ECO:0000256" key="4">
    <source>
        <dbReference type="ARBA" id="ARBA00022475"/>
    </source>
</evidence>
<dbReference type="AlphaFoldDB" id="A0A0E1WYX6"/>
<evidence type="ECO:0000313" key="11">
    <source>
        <dbReference type="EMBL" id="EEZ29214.1"/>
    </source>
</evidence>
<dbReference type="SUPFAM" id="SSF161098">
    <property type="entry name" value="MetI-like"/>
    <property type="match status" value="1"/>
</dbReference>
<keyword evidence="5 9" id="KW-0812">Transmembrane</keyword>
<dbReference type="InterPro" id="IPR045621">
    <property type="entry name" value="BPD_transp_1_N"/>
</dbReference>
<dbReference type="InterPro" id="IPR035906">
    <property type="entry name" value="MetI-like_sf"/>
</dbReference>
<sequence length="319" mass="34426">MLRYCLHRLLIGLGMLLALTILIFVLLQLTPGDPIDAYINPNVAMTQAEMDALRAQLGLDRPLPVQYLAWLGQAVQGNLGHSLQRFNETVSGLIASRIGPTLLLMAAGLAIAIVIGVTTGIISAVRRNSFPDYSFSVLALLGISSPAFLTALLGLYVFSVRLKWAPSGGMLTPATDFSIPDLLRHLALPALVLSIGHAALIMRYMRSSMLETLNQDYVRTARAKGVREFWVVVKHTLRNAMLPVVTLIGSTIGLAVGGAIFIESVFNWPGMGLLLINAVETRDYPVIMGATLVIGACVIIVNILTDLAYAVIDPRIKVT</sequence>
<evidence type="ECO:0000256" key="5">
    <source>
        <dbReference type="ARBA" id="ARBA00022692"/>
    </source>
</evidence>
<comment type="similarity">
    <text evidence="2 9">Belongs to the binding-protein-dependent transport system permease family.</text>
</comment>
<dbReference type="InterPro" id="IPR000515">
    <property type="entry name" value="MetI-like"/>
</dbReference>
<dbReference type="PANTHER" id="PTHR43163">
    <property type="entry name" value="DIPEPTIDE TRANSPORT SYSTEM PERMEASE PROTEIN DPPB-RELATED"/>
    <property type="match status" value="1"/>
</dbReference>
<comment type="function">
    <text evidence="8">Probably part of an ABC transporter complex that could be involved in peptide import. Probably responsible for the translocation of the substrate across the membrane.</text>
</comment>
<evidence type="ECO:0000256" key="3">
    <source>
        <dbReference type="ARBA" id="ARBA00022448"/>
    </source>
</evidence>
<feature type="transmembrane region" description="Helical" evidence="9">
    <location>
        <begin position="286"/>
        <end position="312"/>
    </location>
</feature>
<dbReference type="RefSeq" id="WP_004681739.1">
    <property type="nucleotide sequence ID" value="NZ_EQ999534.1"/>
</dbReference>
<comment type="subcellular location">
    <subcellularLocation>
        <location evidence="1">Cell inner membrane</location>
        <topology evidence="1">Multi-pass membrane protein</topology>
    </subcellularLocation>
    <subcellularLocation>
        <location evidence="9">Cell membrane</location>
        <topology evidence="9">Multi-pass membrane protein</topology>
    </subcellularLocation>
</comment>
<feature type="transmembrane region" description="Helical" evidence="9">
    <location>
        <begin position="102"/>
        <end position="125"/>
    </location>
</feature>
<keyword evidence="4" id="KW-1003">Cell membrane</keyword>
<evidence type="ECO:0000256" key="2">
    <source>
        <dbReference type="ARBA" id="ARBA00009306"/>
    </source>
</evidence>
<dbReference type="HOGENOM" id="CLU_036879_1_2_5"/>
<evidence type="ECO:0000256" key="1">
    <source>
        <dbReference type="ARBA" id="ARBA00004429"/>
    </source>
</evidence>
<feature type="transmembrane region" description="Helical" evidence="9">
    <location>
        <begin position="182"/>
        <end position="202"/>
    </location>
</feature>
<keyword evidence="3 9" id="KW-0813">Transport</keyword>
<evidence type="ECO:0000259" key="10">
    <source>
        <dbReference type="PROSITE" id="PS50928"/>
    </source>
</evidence>
<name>A0A0E1WYX6_9HYPH</name>
<reference evidence="11" key="1">
    <citation type="submission" date="2009-01" db="EMBL/GenBank/DDBJ databases">
        <title>The Genome Sequence of Brucella pinnipedialis M292/94/1.</title>
        <authorList>
            <consortium name="The Broad Institute Genome Sequencing Platform"/>
            <person name="Ward D."/>
            <person name="Young S.K."/>
            <person name="Kodira C.D."/>
            <person name="Zeng Q."/>
            <person name="Koehrsen M."/>
            <person name="Alvarado L."/>
            <person name="Berlin A."/>
            <person name="Borenstein D."/>
            <person name="Chen Z."/>
            <person name="Engels R."/>
            <person name="Freedman E."/>
            <person name="Gellesch M."/>
            <person name="Goldberg J."/>
            <person name="Griggs A."/>
            <person name="Gujja S."/>
            <person name="Heiman D."/>
            <person name="Hepburn T."/>
            <person name="Howarth C."/>
            <person name="Jen D."/>
            <person name="Larson L."/>
            <person name="Lewis B."/>
            <person name="Mehta T."/>
            <person name="Park D."/>
            <person name="Pearson M."/>
            <person name="Roberts A."/>
            <person name="Saif S."/>
            <person name="Shea T."/>
            <person name="Shenoy N."/>
            <person name="Sisk P."/>
            <person name="Stolte C."/>
            <person name="Sykes S."/>
            <person name="Walk T."/>
            <person name="White J."/>
            <person name="Yandava C."/>
            <person name="Whatmore A.M."/>
            <person name="Perrett L.L."/>
            <person name="O'Callaghan D."/>
            <person name="Nusbaum C."/>
            <person name="Galagan J."/>
            <person name="Birren B."/>
        </authorList>
    </citation>
    <scope>NUCLEOTIDE SEQUENCE [LARGE SCALE GENOMIC DNA]</scope>
    <source>
        <strain evidence="11">M292/94/1</strain>
    </source>
</reference>
<keyword evidence="6 9" id="KW-1133">Transmembrane helix</keyword>
<evidence type="ECO:0000256" key="6">
    <source>
        <dbReference type="ARBA" id="ARBA00022989"/>
    </source>
</evidence>
<dbReference type="PANTHER" id="PTHR43163:SF6">
    <property type="entry name" value="DIPEPTIDE TRANSPORT SYSTEM PERMEASE PROTEIN DPPB-RELATED"/>
    <property type="match status" value="1"/>
</dbReference>
<dbReference type="Pfam" id="PF00528">
    <property type="entry name" value="BPD_transp_1"/>
    <property type="match status" value="1"/>
</dbReference>
<feature type="domain" description="ABC transmembrane type-1" evidence="10">
    <location>
        <begin position="98"/>
        <end position="305"/>
    </location>
</feature>
<gene>
    <name evidence="11" type="ORF">BALG_02567</name>
</gene>
<dbReference type="Proteomes" id="UP000004659">
    <property type="component" value="Unassembled WGS sequence"/>
</dbReference>
<evidence type="ECO:0000256" key="9">
    <source>
        <dbReference type="RuleBase" id="RU363032"/>
    </source>
</evidence>
<dbReference type="EMBL" id="EQ999534">
    <property type="protein sequence ID" value="EEZ29214.1"/>
    <property type="molecule type" value="Genomic_DNA"/>
</dbReference>
<dbReference type="Pfam" id="PF19300">
    <property type="entry name" value="BPD_transp_1_N"/>
    <property type="match status" value="1"/>
</dbReference>
<dbReference type="PROSITE" id="PS50928">
    <property type="entry name" value="ABC_TM1"/>
    <property type="match status" value="1"/>
</dbReference>
<feature type="transmembrane region" description="Helical" evidence="9">
    <location>
        <begin position="137"/>
        <end position="162"/>
    </location>
</feature>
<dbReference type="GO" id="GO:0005886">
    <property type="term" value="C:plasma membrane"/>
    <property type="evidence" value="ECO:0007669"/>
    <property type="project" value="UniProtKB-SubCell"/>
</dbReference>
<accession>A0A0E1WYX6</accession>